<reference evidence="2 3" key="1">
    <citation type="submission" date="2020-02" db="EMBL/GenBank/DDBJ databases">
        <title>Comparative genomics of sulfur disproportionating microorganisms.</title>
        <authorList>
            <person name="Ward L.M."/>
            <person name="Bertran E."/>
            <person name="Johnston D.T."/>
        </authorList>
    </citation>
    <scope>NUCLEOTIDE SEQUENCE [LARGE SCALE GENOMIC DNA]</scope>
    <source>
        <strain evidence="2 3">DSM 3696</strain>
    </source>
</reference>
<dbReference type="RefSeq" id="WP_163301719.1">
    <property type="nucleotide sequence ID" value="NZ_JAAGRQ010000024.1"/>
</dbReference>
<accession>A0A7K3NKD9</accession>
<dbReference type="Pfam" id="PF05136">
    <property type="entry name" value="Phage_portal_2"/>
    <property type="match status" value="1"/>
</dbReference>
<dbReference type="NCBIfam" id="TIGR01539">
    <property type="entry name" value="portal_lambda"/>
    <property type="match status" value="1"/>
</dbReference>
<dbReference type="GO" id="GO:0005198">
    <property type="term" value="F:structural molecule activity"/>
    <property type="evidence" value="ECO:0007669"/>
    <property type="project" value="InterPro"/>
</dbReference>
<comment type="caution">
    <text evidence="2">The sequence shown here is derived from an EMBL/GenBank/DDBJ whole genome shotgun (WGS) entry which is preliminary data.</text>
</comment>
<feature type="region of interest" description="Disordered" evidence="1">
    <location>
        <begin position="489"/>
        <end position="530"/>
    </location>
</feature>
<protein>
    <submittedName>
        <fullName evidence="2">Phage portal protein</fullName>
    </submittedName>
</protein>
<dbReference type="InterPro" id="IPR006429">
    <property type="entry name" value="Phage_lambda_portal"/>
</dbReference>
<evidence type="ECO:0000313" key="2">
    <source>
        <dbReference type="EMBL" id="NDY56666.1"/>
    </source>
</evidence>
<dbReference type="AlphaFoldDB" id="A0A7K3NKD9"/>
<evidence type="ECO:0000313" key="3">
    <source>
        <dbReference type="Proteomes" id="UP000469724"/>
    </source>
</evidence>
<evidence type="ECO:0000256" key="1">
    <source>
        <dbReference type="SAM" id="MobiDB-lite"/>
    </source>
</evidence>
<feature type="compositionally biased region" description="Acidic residues" evidence="1">
    <location>
        <begin position="521"/>
        <end position="530"/>
    </location>
</feature>
<organism evidence="2 3">
    <name type="scientific">Desulfolutivibrio sulfodismutans</name>
    <dbReference type="NCBI Taxonomy" id="63561"/>
    <lineage>
        <taxon>Bacteria</taxon>
        <taxon>Pseudomonadati</taxon>
        <taxon>Thermodesulfobacteriota</taxon>
        <taxon>Desulfovibrionia</taxon>
        <taxon>Desulfovibrionales</taxon>
        <taxon>Desulfovibrionaceae</taxon>
        <taxon>Desulfolutivibrio</taxon>
    </lineage>
</organism>
<sequence length="530" mass="57811">MNARTVARRRAASAAAPGRVPGIALTAGGYHGTMSNWFPHRQTEFSASRERSRVMARAEDLAANDPNAASLIGGMTVNVVGPGIRPQSTLVAERLGIDEEAAAILRDAIEREFARWAIRPDAADAGNRLTFWQIQELNIRSTLVKGEFLNLCVDRADPFAPYSLALQVLSPLRLASPGDLTLSPMIRDGVHLGSRGEPVGYYIANPEPLTGRLDMGLAMNVAYYPARIAWRPVVLHAFPQIDEEQVRGVSVLAPAMKFFRDLSDYLDYELVGQIITAAFPVVIESDQPVAAGIGMDPRGKSRTRPAGRNVREISPGSVLHLYPGERGKTLDAPRPNSNFDAFVARILRAAGAAAGMPYEVVAKDFSKTNYSSARAALLEAWRVFQRYQSWLESAFCRPVWEAVVEEAFARGYIETPPNAPSFLDAREDYLASRWVPPRRGHVDPVKEIEADIMALGAGIKTYADVVEAHSGNFETLLPQRAREERDIAKHGLSFSLSGRSTGKAEAPVGEEKDVPAAAGGENEEEPDAEK</sequence>
<name>A0A7K3NKD9_9BACT</name>
<proteinExistence type="predicted"/>
<dbReference type="GO" id="GO:0019068">
    <property type="term" value="P:virion assembly"/>
    <property type="evidence" value="ECO:0007669"/>
    <property type="project" value="InterPro"/>
</dbReference>
<dbReference type="Proteomes" id="UP000469724">
    <property type="component" value="Unassembled WGS sequence"/>
</dbReference>
<dbReference type="EMBL" id="JAAGRQ010000024">
    <property type="protein sequence ID" value="NDY56666.1"/>
    <property type="molecule type" value="Genomic_DNA"/>
</dbReference>
<keyword evidence="3" id="KW-1185">Reference proteome</keyword>
<gene>
    <name evidence="2" type="ORF">G3N56_07905</name>
</gene>